<evidence type="ECO:0008006" key="4">
    <source>
        <dbReference type="Google" id="ProtNLM"/>
    </source>
</evidence>
<dbReference type="Proteomes" id="UP000261600">
    <property type="component" value="Unplaced"/>
</dbReference>
<dbReference type="AlphaFoldDB" id="A0A3Q3JKK6"/>
<reference evidence="2" key="1">
    <citation type="submission" date="2025-08" db="UniProtKB">
        <authorList>
            <consortium name="Ensembl"/>
        </authorList>
    </citation>
    <scope>IDENTIFICATION</scope>
</reference>
<keyword evidence="3" id="KW-1185">Reference proteome</keyword>
<accession>A0A3Q3JKK6</accession>
<evidence type="ECO:0000256" key="1">
    <source>
        <dbReference type="SAM" id="MobiDB-lite"/>
    </source>
</evidence>
<feature type="region of interest" description="Disordered" evidence="1">
    <location>
        <begin position="139"/>
        <end position="160"/>
    </location>
</feature>
<protein>
    <recommendedName>
        <fullName evidence="4">Somatostatin/Cortistatin C-terminal domain-containing protein</fullName>
    </recommendedName>
</protein>
<evidence type="ECO:0000313" key="3">
    <source>
        <dbReference type="Proteomes" id="UP000261600"/>
    </source>
</evidence>
<organism evidence="2 3">
    <name type="scientific">Monopterus albus</name>
    <name type="common">Swamp eel</name>
    <dbReference type="NCBI Taxonomy" id="43700"/>
    <lineage>
        <taxon>Eukaryota</taxon>
        <taxon>Metazoa</taxon>
        <taxon>Chordata</taxon>
        <taxon>Craniata</taxon>
        <taxon>Vertebrata</taxon>
        <taxon>Euteleostomi</taxon>
        <taxon>Actinopterygii</taxon>
        <taxon>Neopterygii</taxon>
        <taxon>Teleostei</taxon>
        <taxon>Neoteleostei</taxon>
        <taxon>Acanthomorphata</taxon>
        <taxon>Anabantaria</taxon>
        <taxon>Synbranchiformes</taxon>
        <taxon>Synbranchidae</taxon>
        <taxon>Monopterus</taxon>
    </lineage>
</organism>
<proteinExistence type="predicted"/>
<reference evidence="2" key="2">
    <citation type="submission" date="2025-09" db="UniProtKB">
        <authorList>
            <consortium name="Ensembl"/>
        </authorList>
    </citation>
    <scope>IDENTIFICATION</scope>
</reference>
<sequence length="178" mass="20323">MLQCTDGGTRKTKDGLYANKLYTPPFLELATTYKTEVSQCCTTKVHIHSVLWCLAKTIYLIKKHTSKIFEAKMAQILCVLAVLCFAVCVVENTETDRGFRDLQLQKDSLSLLDTLQDKQESIKPLNSVDFFKSKNKTIHQAPKETEKQEKNRRGLGSSVTTQRTPGCRMFYWKSWATC</sequence>
<evidence type="ECO:0000313" key="2">
    <source>
        <dbReference type="Ensembl" id="ENSMALP00000020438.1"/>
    </source>
</evidence>
<feature type="compositionally biased region" description="Basic and acidic residues" evidence="1">
    <location>
        <begin position="141"/>
        <end position="152"/>
    </location>
</feature>
<dbReference type="Ensembl" id="ENSMALT00000020837.1">
    <property type="protein sequence ID" value="ENSMALP00000020438.1"/>
    <property type="gene ID" value="ENSMALG00000014287.1"/>
</dbReference>
<dbReference type="STRING" id="43700.ENSMALP00000020438"/>
<name>A0A3Q3JKK6_MONAL</name>